<dbReference type="GO" id="GO:0016020">
    <property type="term" value="C:membrane"/>
    <property type="evidence" value="ECO:0007669"/>
    <property type="project" value="UniProtKB-SubCell"/>
</dbReference>
<organism evidence="25 26">
    <name type="scientific">Actinomadura physcomitrii</name>
    <dbReference type="NCBI Taxonomy" id="2650748"/>
    <lineage>
        <taxon>Bacteria</taxon>
        <taxon>Bacillati</taxon>
        <taxon>Actinomycetota</taxon>
        <taxon>Actinomycetes</taxon>
        <taxon>Streptosporangiales</taxon>
        <taxon>Thermomonosporaceae</taxon>
        <taxon>Actinomadura</taxon>
    </lineage>
</organism>
<reference evidence="25" key="1">
    <citation type="submission" date="2019-12" db="EMBL/GenBank/DDBJ databases">
        <title>Actinomadura physcomitrii sp. nov., a novel actinomycete isolated from moss [Physcomitrium sphaericum (Ludw) Fuernr].</title>
        <authorList>
            <person name="Zhuang X."/>
        </authorList>
    </citation>
    <scope>NUCLEOTIDE SEQUENCE [LARGE SCALE GENOMIC DNA]</scope>
    <source>
        <strain evidence="25">LD22</strain>
    </source>
</reference>
<evidence type="ECO:0000256" key="13">
    <source>
        <dbReference type="ARBA" id="ARBA00035852"/>
    </source>
</evidence>
<protein>
    <recommendedName>
        <fullName evidence="17">Acyl-coenzyme A thioesterase THEM4</fullName>
        <ecNumber evidence="16">3.1.2.2</ecNumber>
    </recommendedName>
    <alternativeName>
        <fullName evidence="18">Thioesterase superfamily member 4</fullName>
    </alternativeName>
</protein>
<evidence type="ECO:0000256" key="1">
    <source>
        <dbReference type="ARBA" id="ARBA00004170"/>
    </source>
</evidence>
<keyword evidence="9" id="KW-0809">Transit peptide</keyword>
<dbReference type="GO" id="GO:0016787">
    <property type="term" value="F:hydrolase activity"/>
    <property type="evidence" value="ECO:0007669"/>
    <property type="project" value="UniProtKB-KW"/>
</dbReference>
<evidence type="ECO:0000256" key="4">
    <source>
        <dbReference type="ARBA" id="ARBA00022475"/>
    </source>
</evidence>
<evidence type="ECO:0000313" key="25">
    <source>
        <dbReference type="EMBL" id="MWA03028.1"/>
    </source>
</evidence>
<keyword evidence="4" id="KW-1003">Cell membrane</keyword>
<evidence type="ECO:0000256" key="5">
    <source>
        <dbReference type="ARBA" id="ARBA00022490"/>
    </source>
</evidence>
<dbReference type="GO" id="GO:0005737">
    <property type="term" value="C:cytoplasm"/>
    <property type="evidence" value="ECO:0007669"/>
    <property type="project" value="UniProtKB-SubCell"/>
</dbReference>
<evidence type="ECO:0000256" key="7">
    <source>
        <dbReference type="ARBA" id="ARBA00022801"/>
    </source>
</evidence>
<dbReference type="EMBL" id="WBMS02000017">
    <property type="protein sequence ID" value="MWA03028.1"/>
    <property type="molecule type" value="Genomic_DNA"/>
</dbReference>
<evidence type="ECO:0000256" key="3">
    <source>
        <dbReference type="ARBA" id="ARBA00004632"/>
    </source>
</evidence>
<comment type="catalytic activity">
    <reaction evidence="19">
        <text>octanoyl-CoA + H2O = octanoate + CoA + H(+)</text>
        <dbReference type="Rhea" id="RHEA:30143"/>
        <dbReference type="ChEBI" id="CHEBI:15377"/>
        <dbReference type="ChEBI" id="CHEBI:15378"/>
        <dbReference type="ChEBI" id="CHEBI:25646"/>
        <dbReference type="ChEBI" id="CHEBI:57287"/>
        <dbReference type="ChEBI" id="CHEBI:57386"/>
    </reaction>
    <physiologicalReaction direction="left-to-right" evidence="19">
        <dbReference type="Rhea" id="RHEA:30144"/>
    </physiologicalReaction>
</comment>
<dbReference type="Proteomes" id="UP000462055">
    <property type="component" value="Unassembled WGS sequence"/>
</dbReference>
<dbReference type="InterPro" id="IPR006683">
    <property type="entry name" value="Thioestr_dom"/>
</dbReference>
<evidence type="ECO:0000256" key="9">
    <source>
        <dbReference type="ARBA" id="ARBA00022946"/>
    </source>
</evidence>
<keyword evidence="6" id="KW-0053">Apoptosis</keyword>
<gene>
    <name evidence="25" type="ORF">F8568_022145</name>
</gene>
<evidence type="ECO:0000256" key="18">
    <source>
        <dbReference type="ARBA" id="ARBA00043210"/>
    </source>
</evidence>
<comment type="similarity">
    <text evidence="15">Belongs to the THEM4/THEM5 thioesterase family.</text>
</comment>
<keyword evidence="8" id="KW-0276">Fatty acid metabolism</keyword>
<dbReference type="GO" id="GO:0006631">
    <property type="term" value="P:fatty acid metabolic process"/>
    <property type="evidence" value="ECO:0007669"/>
    <property type="project" value="UniProtKB-KW"/>
</dbReference>
<evidence type="ECO:0000256" key="22">
    <source>
        <dbReference type="ARBA" id="ARBA00048074"/>
    </source>
</evidence>
<keyword evidence="7" id="KW-0378">Hydrolase</keyword>
<evidence type="ECO:0000256" key="17">
    <source>
        <dbReference type="ARBA" id="ARBA00040123"/>
    </source>
</evidence>
<evidence type="ECO:0000256" key="2">
    <source>
        <dbReference type="ARBA" id="ARBA00004496"/>
    </source>
</evidence>
<comment type="catalytic activity">
    <reaction evidence="13">
        <text>(5Z,8Z,11Z,14Z)-eicosatetraenoyl-CoA + H2O = (5Z,8Z,11Z,14Z)-eicosatetraenoate + CoA + H(+)</text>
        <dbReference type="Rhea" id="RHEA:40151"/>
        <dbReference type="ChEBI" id="CHEBI:15377"/>
        <dbReference type="ChEBI" id="CHEBI:15378"/>
        <dbReference type="ChEBI" id="CHEBI:32395"/>
        <dbReference type="ChEBI" id="CHEBI:57287"/>
        <dbReference type="ChEBI" id="CHEBI:57368"/>
    </reaction>
    <physiologicalReaction direction="left-to-right" evidence="13">
        <dbReference type="Rhea" id="RHEA:40152"/>
    </physiologicalReaction>
</comment>
<evidence type="ECO:0000256" key="15">
    <source>
        <dbReference type="ARBA" id="ARBA00038456"/>
    </source>
</evidence>
<keyword evidence="10" id="KW-0443">Lipid metabolism</keyword>
<proteinExistence type="inferred from homology"/>
<comment type="caution">
    <text evidence="25">The sequence shown here is derived from an EMBL/GenBank/DDBJ whole genome shotgun (WGS) entry which is preliminary data.</text>
</comment>
<keyword evidence="26" id="KW-1185">Reference proteome</keyword>
<evidence type="ECO:0000256" key="16">
    <source>
        <dbReference type="ARBA" id="ARBA00038848"/>
    </source>
</evidence>
<evidence type="ECO:0000256" key="21">
    <source>
        <dbReference type="ARBA" id="ARBA00047969"/>
    </source>
</evidence>
<comment type="catalytic activity">
    <reaction evidence="14">
        <text>(9Z)-octadecenoyl-CoA + H2O = (9Z)-octadecenoate + CoA + H(+)</text>
        <dbReference type="Rhea" id="RHEA:40139"/>
        <dbReference type="ChEBI" id="CHEBI:15377"/>
        <dbReference type="ChEBI" id="CHEBI:15378"/>
        <dbReference type="ChEBI" id="CHEBI:30823"/>
        <dbReference type="ChEBI" id="CHEBI:57287"/>
        <dbReference type="ChEBI" id="CHEBI:57387"/>
    </reaction>
    <physiologicalReaction direction="left-to-right" evidence="14">
        <dbReference type="Rhea" id="RHEA:40140"/>
    </physiologicalReaction>
</comment>
<comment type="catalytic activity">
    <reaction evidence="20">
        <text>hexadecanoyl-CoA + H2O = hexadecanoate + CoA + H(+)</text>
        <dbReference type="Rhea" id="RHEA:16645"/>
        <dbReference type="ChEBI" id="CHEBI:7896"/>
        <dbReference type="ChEBI" id="CHEBI:15377"/>
        <dbReference type="ChEBI" id="CHEBI:15378"/>
        <dbReference type="ChEBI" id="CHEBI:57287"/>
        <dbReference type="ChEBI" id="CHEBI:57379"/>
        <dbReference type="EC" id="3.1.2.2"/>
    </reaction>
    <physiologicalReaction direction="left-to-right" evidence="20">
        <dbReference type="Rhea" id="RHEA:16646"/>
    </physiologicalReaction>
</comment>
<evidence type="ECO:0000259" key="24">
    <source>
        <dbReference type="Pfam" id="PF03061"/>
    </source>
</evidence>
<name>A0A6I4M9W9_9ACTN</name>
<keyword evidence="11" id="KW-0472">Membrane</keyword>
<dbReference type="AlphaFoldDB" id="A0A6I4M9W9"/>
<keyword evidence="12" id="KW-0966">Cell projection</keyword>
<dbReference type="PANTHER" id="PTHR12418:SF19">
    <property type="entry name" value="ACYL-COENZYME A THIOESTERASE THEM4"/>
    <property type="match status" value="1"/>
</dbReference>
<evidence type="ECO:0000256" key="6">
    <source>
        <dbReference type="ARBA" id="ARBA00022703"/>
    </source>
</evidence>
<evidence type="ECO:0000256" key="12">
    <source>
        <dbReference type="ARBA" id="ARBA00023273"/>
    </source>
</evidence>
<dbReference type="InterPro" id="IPR052365">
    <property type="entry name" value="THEM4/THEM5_acyl-CoA_thioest"/>
</dbReference>
<comment type="subcellular location">
    <subcellularLocation>
        <location evidence="3">Cell projection</location>
        <location evidence="3">Ruffle membrane</location>
    </subcellularLocation>
    <subcellularLocation>
        <location evidence="2">Cytoplasm</location>
    </subcellularLocation>
    <subcellularLocation>
        <location evidence="1">Membrane</location>
        <topology evidence="1">Peripheral membrane protein</topology>
    </subcellularLocation>
</comment>
<dbReference type="Gene3D" id="3.10.129.10">
    <property type="entry name" value="Hotdog Thioesterase"/>
    <property type="match status" value="1"/>
</dbReference>
<evidence type="ECO:0000256" key="19">
    <source>
        <dbReference type="ARBA" id="ARBA00047588"/>
    </source>
</evidence>
<dbReference type="Pfam" id="PF03061">
    <property type="entry name" value="4HBT"/>
    <property type="match status" value="1"/>
</dbReference>
<comment type="catalytic activity">
    <reaction evidence="22">
        <text>dodecanoyl-CoA + H2O = dodecanoate + CoA + H(+)</text>
        <dbReference type="Rhea" id="RHEA:30135"/>
        <dbReference type="ChEBI" id="CHEBI:15377"/>
        <dbReference type="ChEBI" id="CHEBI:15378"/>
        <dbReference type="ChEBI" id="CHEBI:18262"/>
        <dbReference type="ChEBI" id="CHEBI:57287"/>
        <dbReference type="ChEBI" id="CHEBI:57375"/>
    </reaction>
    <physiologicalReaction direction="left-to-right" evidence="22">
        <dbReference type="Rhea" id="RHEA:30136"/>
    </physiologicalReaction>
</comment>
<dbReference type="EC" id="3.1.2.2" evidence="16"/>
<dbReference type="PANTHER" id="PTHR12418">
    <property type="entry name" value="ACYL-COENZYME A THIOESTERASE THEM4"/>
    <property type="match status" value="1"/>
</dbReference>
<accession>A0A6I4M9W9</accession>
<evidence type="ECO:0000256" key="8">
    <source>
        <dbReference type="ARBA" id="ARBA00022832"/>
    </source>
</evidence>
<evidence type="ECO:0000256" key="14">
    <source>
        <dbReference type="ARBA" id="ARBA00037002"/>
    </source>
</evidence>
<evidence type="ECO:0000256" key="10">
    <source>
        <dbReference type="ARBA" id="ARBA00023098"/>
    </source>
</evidence>
<dbReference type="InterPro" id="IPR029069">
    <property type="entry name" value="HotDog_dom_sf"/>
</dbReference>
<sequence>MIESLRLLHDRITGAAPPPELLKEMTRAFEDLAVELGLYAVSEREQITGHRIDLPGRGQALVPVFTVDESDDEHVRGSVRFGRYYLGGNGAAHGGAIPLVFDEMLGRLANAGGRPISRTAYLRVDYRSITPLDRDLRAEAWFDREEGRKRFLRGAIFDGETRCAEAEGLFVALNPGQP</sequence>
<evidence type="ECO:0000256" key="11">
    <source>
        <dbReference type="ARBA" id="ARBA00023136"/>
    </source>
</evidence>
<feature type="domain" description="Thioesterase" evidence="24">
    <location>
        <begin position="89"/>
        <end position="162"/>
    </location>
</feature>
<comment type="catalytic activity">
    <reaction evidence="23">
        <text>tetradecanoyl-CoA + H2O = tetradecanoate + CoA + H(+)</text>
        <dbReference type="Rhea" id="RHEA:40119"/>
        <dbReference type="ChEBI" id="CHEBI:15377"/>
        <dbReference type="ChEBI" id="CHEBI:15378"/>
        <dbReference type="ChEBI" id="CHEBI:30807"/>
        <dbReference type="ChEBI" id="CHEBI:57287"/>
        <dbReference type="ChEBI" id="CHEBI:57385"/>
    </reaction>
    <physiologicalReaction direction="left-to-right" evidence="23">
        <dbReference type="Rhea" id="RHEA:40120"/>
    </physiologicalReaction>
</comment>
<dbReference type="SUPFAM" id="SSF54637">
    <property type="entry name" value="Thioesterase/thiol ester dehydrase-isomerase"/>
    <property type="match status" value="1"/>
</dbReference>
<evidence type="ECO:0000256" key="23">
    <source>
        <dbReference type="ARBA" id="ARBA00048180"/>
    </source>
</evidence>
<comment type="catalytic activity">
    <reaction evidence="21">
        <text>decanoyl-CoA + H2O = decanoate + CoA + H(+)</text>
        <dbReference type="Rhea" id="RHEA:40059"/>
        <dbReference type="ChEBI" id="CHEBI:15377"/>
        <dbReference type="ChEBI" id="CHEBI:15378"/>
        <dbReference type="ChEBI" id="CHEBI:27689"/>
        <dbReference type="ChEBI" id="CHEBI:57287"/>
        <dbReference type="ChEBI" id="CHEBI:61430"/>
    </reaction>
    <physiologicalReaction direction="left-to-right" evidence="21">
        <dbReference type="Rhea" id="RHEA:40060"/>
    </physiologicalReaction>
</comment>
<evidence type="ECO:0000256" key="20">
    <source>
        <dbReference type="ARBA" id="ARBA00047734"/>
    </source>
</evidence>
<keyword evidence="5" id="KW-0963">Cytoplasm</keyword>
<evidence type="ECO:0000313" key="26">
    <source>
        <dbReference type="Proteomes" id="UP000462055"/>
    </source>
</evidence>